<gene>
    <name evidence="1" type="ORF">I5Q82_01625</name>
</gene>
<evidence type="ECO:0000313" key="2">
    <source>
        <dbReference type="Proteomes" id="UP000596035"/>
    </source>
</evidence>
<sequence length="175" mass="20081">MKRFKVIGSVGAVMLALSLAANVFLGTQYVKYIEACRRDSFETMQVVRSFEGVCEKVARIAEGGSIDEADLRWLQEYVAHTCFEFQNYAGERGLERCAEEDDIFAKFMDLKDIVFKIEDGSNIPDYILAAIERGGHVEYLKKLSDISRDFLKERENSETAPNDGAEFWKYYLSRR</sequence>
<proteinExistence type="predicted"/>
<protein>
    <submittedName>
        <fullName evidence="1">Uncharacterized protein</fullName>
    </submittedName>
</protein>
<evidence type="ECO:0000313" key="1">
    <source>
        <dbReference type="EMBL" id="QQR30464.1"/>
    </source>
</evidence>
<reference evidence="1 2" key="1">
    <citation type="submission" date="2020-11" db="EMBL/GenBank/DDBJ databases">
        <title>Closed and high quality bacterial genomes of the OMM12 community.</title>
        <authorList>
            <person name="Marbouty M."/>
            <person name="Lamy-Besnier Q."/>
            <person name="Debarbieux L."/>
            <person name="Koszul R."/>
        </authorList>
    </citation>
    <scope>NUCLEOTIDE SEQUENCE [LARGE SCALE GENOMIC DNA]</scope>
    <source>
        <strain evidence="1 2">KB18</strain>
    </source>
</reference>
<name>A0AA92LBV9_9FIRM</name>
<dbReference type="EMBL" id="CP065321">
    <property type="protein sequence ID" value="QQR30464.1"/>
    <property type="molecule type" value="Genomic_DNA"/>
</dbReference>
<dbReference type="AlphaFoldDB" id="A0AA92LBV9"/>
<organism evidence="1 2">
    <name type="scientific">Acutalibacter muris</name>
    <dbReference type="NCBI Taxonomy" id="1796620"/>
    <lineage>
        <taxon>Bacteria</taxon>
        <taxon>Bacillati</taxon>
        <taxon>Bacillota</taxon>
        <taxon>Clostridia</taxon>
        <taxon>Eubacteriales</taxon>
        <taxon>Acutalibacteraceae</taxon>
        <taxon>Acutalibacter</taxon>
    </lineage>
</organism>
<dbReference type="Proteomes" id="UP000596035">
    <property type="component" value="Chromosome"/>
</dbReference>
<accession>A0AA92LBV9</accession>
<dbReference type="RefSeq" id="WP_066540796.1">
    <property type="nucleotide sequence ID" value="NZ_CP021422.1"/>
</dbReference>